<dbReference type="Proteomes" id="UP000295135">
    <property type="component" value="Unassembled WGS sequence"/>
</dbReference>
<dbReference type="AlphaFoldDB" id="A0A4R3JYW0"/>
<gene>
    <name evidence="2" type="ORF">EDC61_10699</name>
</gene>
<dbReference type="RefSeq" id="WP_126463807.1">
    <property type="nucleotide sequence ID" value="NZ_AP018721.1"/>
</dbReference>
<sequence length="88" mass="10335">MLSCKEVSLLVSQARDRRLSWSERWGVRLHLWVCEQCRRYQRQVAFFGWLAQKLEADPSPLTGAELPEAARERIQKAIEACRHEGCRH</sequence>
<dbReference type="EMBL" id="SLZY01000006">
    <property type="protein sequence ID" value="TCS72184.1"/>
    <property type="molecule type" value="Genomic_DNA"/>
</dbReference>
<evidence type="ECO:0000313" key="3">
    <source>
        <dbReference type="Proteomes" id="UP000295135"/>
    </source>
</evidence>
<dbReference type="InterPro" id="IPR027383">
    <property type="entry name" value="Znf_put"/>
</dbReference>
<feature type="domain" description="Putative zinc-finger" evidence="1">
    <location>
        <begin position="4"/>
        <end position="38"/>
    </location>
</feature>
<dbReference type="OrthoDB" id="8374021at2"/>
<name>A0A4R3JYW0_9PROT</name>
<evidence type="ECO:0000259" key="1">
    <source>
        <dbReference type="Pfam" id="PF13490"/>
    </source>
</evidence>
<organism evidence="2 3">
    <name type="scientific">Sulfuritortus calidifontis</name>
    <dbReference type="NCBI Taxonomy" id="1914471"/>
    <lineage>
        <taxon>Bacteria</taxon>
        <taxon>Pseudomonadati</taxon>
        <taxon>Pseudomonadota</taxon>
        <taxon>Betaproteobacteria</taxon>
        <taxon>Nitrosomonadales</taxon>
        <taxon>Thiobacillaceae</taxon>
        <taxon>Sulfuritortus</taxon>
    </lineage>
</organism>
<evidence type="ECO:0000313" key="2">
    <source>
        <dbReference type="EMBL" id="TCS72184.1"/>
    </source>
</evidence>
<proteinExistence type="predicted"/>
<keyword evidence="3" id="KW-1185">Reference proteome</keyword>
<comment type="caution">
    <text evidence="2">The sequence shown here is derived from an EMBL/GenBank/DDBJ whole genome shotgun (WGS) entry which is preliminary data.</text>
</comment>
<protein>
    <submittedName>
        <fullName evidence="2">Putative zinc finger protein</fullName>
    </submittedName>
</protein>
<reference evidence="2 3" key="1">
    <citation type="submission" date="2019-03" db="EMBL/GenBank/DDBJ databases">
        <title>Genomic Encyclopedia of Type Strains, Phase IV (KMG-IV): sequencing the most valuable type-strain genomes for metagenomic binning, comparative biology and taxonomic classification.</title>
        <authorList>
            <person name="Goeker M."/>
        </authorList>
    </citation>
    <scope>NUCLEOTIDE SEQUENCE [LARGE SCALE GENOMIC DNA]</scope>
    <source>
        <strain evidence="2 3">DSM 103923</strain>
    </source>
</reference>
<accession>A0A4R3JYW0</accession>
<dbReference type="Pfam" id="PF13490">
    <property type="entry name" value="zf-HC2"/>
    <property type="match status" value="1"/>
</dbReference>